<dbReference type="PANTHER" id="PTHR30537:SF26">
    <property type="entry name" value="GLYCINE CLEAVAGE SYSTEM TRANSCRIPTIONAL ACTIVATOR"/>
    <property type="match status" value="1"/>
</dbReference>
<evidence type="ECO:0000256" key="3">
    <source>
        <dbReference type="ARBA" id="ARBA00023125"/>
    </source>
</evidence>
<keyword evidence="4" id="KW-0804">Transcription</keyword>
<reference evidence="7 8" key="1">
    <citation type="submission" date="2020-06" db="EMBL/GenBank/DDBJ databases">
        <title>Schlegella sp. ID0723 isolated from air conditioner.</title>
        <authorList>
            <person name="Kim D.Y."/>
            <person name="Kim D.-U."/>
        </authorList>
    </citation>
    <scope>NUCLEOTIDE SEQUENCE [LARGE SCALE GENOMIC DNA]</scope>
    <source>
        <strain evidence="7 8">ID0723</strain>
    </source>
</reference>
<dbReference type="Pfam" id="PF03466">
    <property type="entry name" value="LysR_substrate"/>
    <property type="match status" value="1"/>
</dbReference>
<dbReference type="RefSeq" id="WP_176070987.1">
    <property type="nucleotide sequence ID" value="NZ_JABWMJ010000011.1"/>
</dbReference>
<dbReference type="Pfam" id="PF00126">
    <property type="entry name" value="HTH_1"/>
    <property type="match status" value="1"/>
</dbReference>
<sequence>MSQRRFDLPPLDTLEAFEAAARHLSFTRAGDELALTQSAISRQIKLLEDRLGVVLFRRLHRSLELTDDGRVLERATSTALEQLDRACIELRRADRVRPIVVATTPGFAGLWLIPRISGFSASRPHVDVRISAGNALSNLARDGVDVAIRYLPVDGVPAGALRLFGDVVFPVCSPRLLRDPARPLAEPDHLRQHVLLLAEPDGGNHLQDWPLWLHAMKLPELRPASVLHFSSYDQLIHAAIAGQGVALGKSPLIDRFLKEKKLVTPFRREVASARSYYMLLSEAGAAKPEVREFADWLTEEARLSETAAAPSAVARKRAPTGPRVRPRAPD</sequence>
<accession>A0A7Y6TYI7</accession>
<evidence type="ECO:0000256" key="4">
    <source>
        <dbReference type="ARBA" id="ARBA00023163"/>
    </source>
</evidence>
<evidence type="ECO:0000256" key="5">
    <source>
        <dbReference type="SAM" id="MobiDB-lite"/>
    </source>
</evidence>
<dbReference type="FunFam" id="1.10.10.10:FF:000038">
    <property type="entry name" value="Glycine cleavage system transcriptional activator"/>
    <property type="match status" value="1"/>
</dbReference>
<name>A0A7Y6TYI7_9BURK</name>
<dbReference type="InterPro" id="IPR036388">
    <property type="entry name" value="WH-like_DNA-bd_sf"/>
</dbReference>
<proteinExistence type="inferred from homology"/>
<gene>
    <name evidence="7" type="ORF">HQN59_20515</name>
</gene>
<dbReference type="PROSITE" id="PS50931">
    <property type="entry name" value="HTH_LYSR"/>
    <property type="match status" value="1"/>
</dbReference>
<organism evidence="7 8">
    <name type="scientific">Piscinibacter koreensis</name>
    <dbReference type="NCBI Taxonomy" id="2742824"/>
    <lineage>
        <taxon>Bacteria</taxon>
        <taxon>Pseudomonadati</taxon>
        <taxon>Pseudomonadota</taxon>
        <taxon>Betaproteobacteria</taxon>
        <taxon>Burkholderiales</taxon>
        <taxon>Sphaerotilaceae</taxon>
        <taxon>Piscinibacter</taxon>
    </lineage>
</organism>
<comment type="similarity">
    <text evidence="1">Belongs to the LysR transcriptional regulatory family.</text>
</comment>
<dbReference type="SUPFAM" id="SSF53850">
    <property type="entry name" value="Periplasmic binding protein-like II"/>
    <property type="match status" value="1"/>
</dbReference>
<evidence type="ECO:0000256" key="2">
    <source>
        <dbReference type="ARBA" id="ARBA00023015"/>
    </source>
</evidence>
<protein>
    <submittedName>
        <fullName evidence="7">LysR family transcriptional regulator</fullName>
    </submittedName>
</protein>
<dbReference type="PANTHER" id="PTHR30537">
    <property type="entry name" value="HTH-TYPE TRANSCRIPTIONAL REGULATOR"/>
    <property type="match status" value="1"/>
</dbReference>
<evidence type="ECO:0000313" key="8">
    <source>
        <dbReference type="Proteomes" id="UP000529637"/>
    </source>
</evidence>
<keyword evidence="8" id="KW-1185">Reference proteome</keyword>
<dbReference type="GO" id="GO:0043565">
    <property type="term" value="F:sequence-specific DNA binding"/>
    <property type="evidence" value="ECO:0007669"/>
    <property type="project" value="TreeGrafter"/>
</dbReference>
<dbReference type="CDD" id="cd08432">
    <property type="entry name" value="PBP2_GcdR_TrpI_HvrB_AmpR_like"/>
    <property type="match status" value="1"/>
</dbReference>
<dbReference type="SUPFAM" id="SSF46785">
    <property type="entry name" value="Winged helix' DNA-binding domain"/>
    <property type="match status" value="1"/>
</dbReference>
<dbReference type="Proteomes" id="UP000529637">
    <property type="component" value="Unassembled WGS sequence"/>
</dbReference>
<keyword evidence="2" id="KW-0805">Transcription regulation</keyword>
<dbReference type="GO" id="GO:0003700">
    <property type="term" value="F:DNA-binding transcription factor activity"/>
    <property type="evidence" value="ECO:0007669"/>
    <property type="project" value="InterPro"/>
</dbReference>
<evidence type="ECO:0000313" key="7">
    <source>
        <dbReference type="EMBL" id="NUZ08147.1"/>
    </source>
</evidence>
<dbReference type="InterPro" id="IPR005119">
    <property type="entry name" value="LysR_subst-bd"/>
</dbReference>
<dbReference type="AlphaFoldDB" id="A0A7Y6TYI7"/>
<dbReference type="InterPro" id="IPR058163">
    <property type="entry name" value="LysR-type_TF_proteobact-type"/>
</dbReference>
<comment type="caution">
    <text evidence="7">The sequence shown here is derived from an EMBL/GenBank/DDBJ whole genome shotgun (WGS) entry which is preliminary data.</text>
</comment>
<dbReference type="Gene3D" id="1.10.10.10">
    <property type="entry name" value="Winged helix-like DNA-binding domain superfamily/Winged helix DNA-binding domain"/>
    <property type="match status" value="1"/>
</dbReference>
<dbReference type="PRINTS" id="PR00039">
    <property type="entry name" value="HTHLYSR"/>
</dbReference>
<feature type="region of interest" description="Disordered" evidence="5">
    <location>
        <begin position="305"/>
        <end position="330"/>
    </location>
</feature>
<dbReference type="InterPro" id="IPR000847">
    <property type="entry name" value="LysR_HTH_N"/>
</dbReference>
<dbReference type="Gene3D" id="3.40.190.10">
    <property type="entry name" value="Periplasmic binding protein-like II"/>
    <property type="match status" value="2"/>
</dbReference>
<feature type="domain" description="HTH lysR-type" evidence="6">
    <location>
        <begin position="9"/>
        <end position="66"/>
    </location>
</feature>
<dbReference type="GO" id="GO:0006351">
    <property type="term" value="P:DNA-templated transcription"/>
    <property type="evidence" value="ECO:0007669"/>
    <property type="project" value="TreeGrafter"/>
</dbReference>
<keyword evidence="3" id="KW-0238">DNA-binding</keyword>
<evidence type="ECO:0000259" key="6">
    <source>
        <dbReference type="PROSITE" id="PS50931"/>
    </source>
</evidence>
<evidence type="ECO:0000256" key="1">
    <source>
        <dbReference type="ARBA" id="ARBA00009437"/>
    </source>
</evidence>
<dbReference type="InterPro" id="IPR036390">
    <property type="entry name" value="WH_DNA-bd_sf"/>
</dbReference>
<dbReference type="EMBL" id="JABWMJ010000011">
    <property type="protein sequence ID" value="NUZ08147.1"/>
    <property type="molecule type" value="Genomic_DNA"/>
</dbReference>